<dbReference type="eggNOG" id="COG1873">
    <property type="taxonomic scope" value="Bacteria"/>
</dbReference>
<dbReference type="SUPFAM" id="SSF50346">
    <property type="entry name" value="PRC-barrel domain"/>
    <property type="match status" value="1"/>
</dbReference>
<sequence length="182" mass="19866">MKKEYFRAILTGVVAGLMAAQSGAVEQATTPKESGQYQSEPVVVEEVAPAPMPETKPQPTSPQTALATPEVLKLYNHSPEELIERPVIGLEGEPLGKIDNIVSGRASGRVYAVLTRGGFLGIGSSEYAVQLDELTLENDALHMAITSGELEMRREYVKERYIPVEPTDHPISEFSAFEVRPQ</sequence>
<dbReference type="RefSeq" id="WP_036188771.1">
    <property type="nucleotide sequence ID" value="NZ_JMQN01000040.1"/>
</dbReference>
<dbReference type="InterPro" id="IPR011033">
    <property type="entry name" value="PRC_barrel-like_sf"/>
</dbReference>
<feature type="domain" description="PRC-barrel" evidence="1">
    <location>
        <begin position="81"/>
        <end position="149"/>
    </location>
</feature>
<keyword evidence="3" id="KW-1185">Reference proteome</keyword>
<dbReference type="Proteomes" id="UP000028252">
    <property type="component" value="Unassembled WGS sequence"/>
</dbReference>
<dbReference type="PANTHER" id="PTHR36505:SF1">
    <property type="entry name" value="BLR1072 PROTEIN"/>
    <property type="match status" value="1"/>
</dbReference>
<dbReference type="EMBL" id="JMQN01000040">
    <property type="protein sequence ID" value="KEA63027.1"/>
    <property type="molecule type" value="Genomic_DNA"/>
</dbReference>
<dbReference type="PATRIC" id="fig|1232683.4.peg.2503"/>
<evidence type="ECO:0000313" key="3">
    <source>
        <dbReference type="Proteomes" id="UP000028252"/>
    </source>
</evidence>
<dbReference type="AlphaFoldDB" id="A0A081FWX2"/>
<proteinExistence type="predicted"/>
<gene>
    <name evidence="2" type="ORF">ADIMK_2551</name>
</gene>
<dbReference type="Pfam" id="PF05239">
    <property type="entry name" value="PRC"/>
    <property type="match status" value="1"/>
</dbReference>
<dbReference type="OrthoDB" id="286778at2"/>
<name>A0A081FWX2_9GAMM</name>
<evidence type="ECO:0000313" key="2">
    <source>
        <dbReference type="EMBL" id="KEA63027.1"/>
    </source>
</evidence>
<organism evidence="2 3">
    <name type="scientific">Marinobacterium lacunae</name>
    <dbReference type="NCBI Taxonomy" id="1232683"/>
    <lineage>
        <taxon>Bacteria</taxon>
        <taxon>Pseudomonadati</taxon>
        <taxon>Pseudomonadota</taxon>
        <taxon>Gammaproteobacteria</taxon>
        <taxon>Oceanospirillales</taxon>
        <taxon>Oceanospirillaceae</taxon>
        <taxon>Marinobacterium</taxon>
    </lineage>
</organism>
<protein>
    <recommendedName>
        <fullName evidence="1">PRC-barrel domain-containing protein</fullName>
    </recommendedName>
</protein>
<dbReference type="PANTHER" id="PTHR36505">
    <property type="entry name" value="BLR1072 PROTEIN"/>
    <property type="match status" value="1"/>
</dbReference>
<accession>A0A081FWX2</accession>
<comment type="caution">
    <text evidence="2">The sequence shown here is derived from an EMBL/GenBank/DDBJ whole genome shotgun (WGS) entry which is preliminary data.</text>
</comment>
<dbReference type="InterPro" id="IPR027275">
    <property type="entry name" value="PRC-brl_dom"/>
</dbReference>
<dbReference type="STRING" id="1232683.ADIMK_2551"/>
<dbReference type="Gene3D" id="2.30.30.240">
    <property type="entry name" value="PRC-barrel domain"/>
    <property type="match status" value="1"/>
</dbReference>
<reference evidence="2 3" key="1">
    <citation type="submission" date="2014-04" db="EMBL/GenBank/DDBJ databases">
        <title>Marinobacterium kochiensis sp. nov., isolated from sediment sample collected from Kochi backwaters in Kerala, India.</title>
        <authorList>
            <person name="Singh A."/>
            <person name="Pinnaka A.K."/>
        </authorList>
    </citation>
    <scope>NUCLEOTIDE SEQUENCE [LARGE SCALE GENOMIC DNA]</scope>
    <source>
        <strain evidence="2 3">AK27</strain>
    </source>
</reference>
<evidence type="ECO:0000259" key="1">
    <source>
        <dbReference type="Pfam" id="PF05239"/>
    </source>
</evidence>